<dbReference type="AlphaFoldDB" id="A0A6M0SIB1"/>
<protein>
    <submittedName>
        <fullName evidence="3">HEAT repeat domain-containing protein</fullName>
    </submittedName>
</protein>
<dbReference type="GO" id="GO:0016491">
    <property type="term" value="F:oxidoreductase activity"/>
    <property type="evidence" value="ECO:0007669"/>
    <property type="project" value="TreeGrafter"/>
</dbReference>
<dbReference type="GO" id="GO:0030089">
    <property type="term" value="C:phycobilisome"/>
    <property type="evidence" value="ECO:0007669"/>
    <property type="project" value="UniProtKB-KW"/>
</dbReference>
<dbReference type="Pfam" id="PF03130">
    <property type="entry name" value="HEAT_PBS"/>
    <property type="match status" value="1"/>
</dbReference>
<dbReference type="Proteomes" id="UP000473574">
    <property type="component" value="Unassembled WGS sequence"/>
</dbReference>
<sequence>MDKRFANIFGLTEEQSIALLDTPPEQAADESERYVAASQLANYPSEASIDALIRAVNVTHDSLDNRITRRKSVESLGKLKATLGLNAIRTCLSDPDRYTVESAVWAIGEIGTEDAEILEEITQLLAKPDQTYRVIIHTLVKLDYDAAVDRVRPFMDHGDEPTASAAIAAVCRFARDFSQIDRVISFLQSDNINARRACLEDLINSQYYAAIPAIARCPISLMFRLRAVRTLAESGMASGEVGIDDALPVIEQILRDHPQDLELVHEYDQPPALDFLIRELYHTDFGRTYLAIQTFIDQQLDTAPAALFTTYEDEAHNDYGAHYHVMKLMGWLKHQPAYDLLLEALNNTSPQFMKSRAGAALSLGELGDQRAITPLQTSAHSKIWMLQYASLMALEKLGDYSQHKLLLEANDWAVRAKAHRSIQMAQA</sequence>
<reference evidence="3 4" key="1">
    <citation type="journal article" date="2020" name="Microb. Ecol.">
        <title>Ecogenomics of the Marine Benthic Filamentous Cyanobacterium Adonisia.</title>
        <authorList>
            <person name="Walter J.M."/>
            <person name="Coutinho F.H."/>
            <person name="Leomil L."/>
            <person name="Hargreaves P.I."/>
            <person name="Campeao M.E."/>
            <person name="Vieira V.V."/>
            <person name="Silva B.S."/>
            <person name="Fistarol G.O."/>
            <person name="Salomon P.S."/>
            <person name="Sawabe T."/>
            <person name="Mino S."/>
            <person name="Hosokawa M."/>
            <person name="Miyashita H."/>
            <person name="Maruyama F."/>
            <person name="van Verk M.C."/>
            <person name="Dutilh B.E."/>
            <person name="Thompson C.C."/>
            <person name="Thompson F.L."/>
        </authorList>
    </citation>
    <scope>NUCLEOTIDE SEQUENCE [LARGE SCALE GENOMIC DNA]</scope>
    <source>
        <strain evidence="3 4">CCMR0082</strain>
    </source>
</reference>
<evidence type="ECO:0000256" key="2">
    <source>
        <dbReference type="ARBA" id="ARBA00022738"/>
    </source>
</evidence>
<dbReference type="InterPro" id="IPR011989">
    <property type="entry name" value="ARM-like"/>
</dbReference>
<evidence type="ECO:0000256" key="1">
    <source>
        <dbReference type="ARBA" id="ARBA00022549"/>
    </source>
</evidence>
<name>A0A6M0SIB1_9CYAN</name>
<keyword evidence="2" id="KW-0605">Phycobilisome</keyword>
<dbReference type="Gene3D" id="1.25.10.10">
    <property type="entry name" value="Leucine-rich Repeat Variant"/>
    <property type="match status" value="2"/>
</dbReference>
<dbReference type="EMBL" id="QZCE01000002">
    <property type="protein sequence ID" value="NEZ68320.1"/>
    <property type="molecule type" value="Genomic_DNA"/>
</dbReference>
<dbReference type="PANTHER" id="PTHR12697:SF38">
    <property type="entry name" value="PBS LYASE HEAT DOMAIN PROTEIN REPEAT-CONTAINING PROTEIN"/>
    <property type="match status" value="1"/>
</dbReference>
<proteinExistence type="predicted"/>
<keyword evidence="1" id="KW-0042">Antenna complex</keyword>
<dbReference type="InterPro" id="IPR004155">
    <property type="entry name" value="PBS_lyase_HEAT"/>
</dbReference>
<evidence type="ECO:0000313" key="3">
    <source>
        <dbReference type="EMBL" id="NEZ68320.1"/>
    </source>
</evidence>
<dbReference type="RefSeq" id="WP_163671548.1">
    <property type="nucleotide sequence ID" value="NZ_QZCE01000002.1"/>
</dbReference>
<dbReference type="SMART" id="SM00567">
    <property type="entry name" value="EZ_HEAT"/>
    <property type="match status" value="6"/>
</dbReference>
<dbReference type="SUPFAM" id="SSF48371">
    <property type="entry name" value="ARM repeat"/>
    <property type="match status" value="1"/>
</dbReference>
<accession>A0A6M0SIB1</accession>
<comment type="caution">
    <text evidence="3">The sequence shown here is derived from an EMBL/GenBank/DDBJ whole genome shotgun (WGS) entry which is preliminary data.</text>
</comment>
<dbReference type="PANTHER" id="PTHR12697">
    <property type="entry name" value="PBS LYASE HEAT-LIKE PROTEIN"/>
    <property type="match status" value="1"/>
</dbReference>
<evidence type="ECO:0000313" key="4">
    <source>
        <dbReference type="Proteomes" id="UP000473574"/>
    </source>
</evidence>
<dbReference type="InterPro" id="IPR016024">
    <property type="entry name" value="ARM-type_fold"/>
</dbReference>
<gene>
    <name evidence="3" type="ORF">D0962_37285</name>
</gene>
<organism evidence="3 4">
    <name type="scientific">Adonisia turfae CCMR0082</name>
    <dbReference type="NCBI Taxonomy" id="2304604"/>
    <lineage>
        <taxon>Bacteria</taxon>
        <taxon>Bacillati</taxon>
        <taxon>Cyanobacteriota</taxon>
        <taxon>Adonisia</taxon>
        <taxon>Adonisia turfae</taxon>
    </lineage>
</organism>